<dbReference type="GeneID" id="20340719"/>
<dbReference type="SUPFAM" id="SSF53328">
    <property type="entry name" value="Formyltransferase"/>
    <property type="match status" value="1"/>
</dbReference>
<feature type="region of interest" description="Disordered" evidence="2">
    <location>
        <begin position="398"/>
        <end position="433"/>
    </location>
</feature>
<dbReference type="CDD" id="cd08646">
    <property type="entry name" value="FMT_core_Met-tRNA-FMT_N"/>
    <property type="match status" value="1"/>
</dbReference>
<dbReference type="EC" id="2.1.2.9" evidence="1"/>
<dbReference type="EMBL" id="GL385395">
    <property type="protein sequence ID" value="EJT80258.1"/>
    <property type="molecule type" value="Genomic_DNA"/>
</dbReference>
<evidence type="ECO:0000313" key="5">
    <source>
        <dbReference type="EnsemblFungi" id="EJT80258"/>
    </source>
</evidence>
<sequence>MGAVSLSASSSLLRCARRRGLLAASLVSPRRHARLFSRSAALGASDPLRILFFSTGDGLFSNPSLQLLHTEMMQNPSLISAIDVVTSPPKRVGRGHRELRRSGPDLESEKLELPVHLIGGFEDDPGARNRAAMDEKPSQDGLFRSTKQAGFKPGDVFRRVPLQNLGLDDAPKLTLSLLEERQINLLIAVSYGRFIPAHFIRAAKHGGLNLHPSLLPRLRGAAPIQWAIARDHQFTGVSLQTLDEREFDRGLVLAQTPEVALNQRETTPTLQKKLSGLAAALLVEGLRAGLHDEATRRSLDGSLPLTIPLAQGPLGATTPREGQGDEAPSEPTLAAAAAAAAKLRIERAASFAPKIGPQTLEMRWDKLARGAWQPEDPSRRSRAFGSLRTRFLVSAKRVPERAHTALQPTAAQRRQQKEMEEEQGQNPPPQQQQHDLKFETVQVQVLDTSPVALEWLPQAISSRILELSGEEDPEELLRGTPFGPPLPEPDPDAAAAAGGDGNDEHYKKNKKKKEERRKKNEKKNRLINEGKSTILTRGSRLARANVRVVVAEVVVDKATGRTERVGLLCLPDADGRGALIVLHELLVPHMRELLGQGGGELAPAPDGHESYSNVCVRVNKMHIAGHNPVPAWSVIKQCGFVRPPSPTSSEM</sequence>
<dbReference type="AlphaFoldDB" id="J3NG68"/>
<feature type="region of interest" description="Disordered" evidence="2">
    <location>
        <begin position="470"/>
        <end position="529"/>
    </location>
</feature>
<feature type="domain" description="Formyl transferase N-terminal" evidence="3">
    <location>
        <begin position="79"/>
        <end position="284"/>
    </location>
</feature>
<dbReference type="STRING" id="644352.J3NG68"/>
<reference evidence="5" key="5">
    <citation type="submission" date="2018-04" db="UniProtKB">
        <authorList>
            <consortium name="EnsemblFungi"/>
        </authorList>
    </citation>
    <scope>IDENTIFICATION</scope>
    <source>
        <strain evidence="5">R3-111a-1</strain>
    </source>
</reference>
<dbReference type="PANTHER" id="PTHR11138:SF5">
    <property type="entry name" value="METHIONYL-TRNA FORMYLTRANSFERASE, MITOCHONDRIAL"/>
    <property type="match status" value="1"/>
</dbReference>
<reference evidence="5" key="4">
    <citation type="journal article" date="2015" name="G3 (Bethesda)">
        <title>Genome sequences of three phytopathogenic species of the Magnaporthaceae family of fungi.</title>
        <authorList>
            <person name="Okagaki L.H."/>
            <person name="Nunes C.C."/>
            <person name="Sailsbery J."/>
            <person name="Clay B."/>
            <person name="Brown D."/>
            <person name="John T."/>
            <person name="Oh Y."/>
            <person name="Young N."/>
            <person name="Fitzgerald M."/>
            <person name="Haas B.J."/>
            <person name="Zeng Q."/>
            <person name="Young S."/>
            <person name="Adiconis X."/>
            <person name="Fan L."/>
            <person name="Levin J.Z."/>
            <person name="Mitchell T.K."/>
            <person name="Okubara P.A."/>
            <person name="Farman M.L."/>
            <person name="Kohn L.M."/>
            <person name="Birren B."/>
            <person name="Ma L.-J."/>
            <person name="Dean R.A."/>
        </authorList>
    </citation>
    <scope>NUCLEOTIDE SEQUENCE</scope>
    <source>
        <strain evidence="5">R3-111a-1</strain>
    </source>
</reference>
<dbReference type="InterPro" id="IPR041711">
    <property type="entry name" value="Met-tRNA-FMT_N"/>
</dbReference>
<evidence type="ECO:0000259" key="3">
    <source>
        <dbReference type="Pfam" id="PF00551"/>
    </source>
</evidence>
<reference evidence="4" key="2">
    <citation type="submission" date="2010-07" db="EMBL/GenBank/DDBJ databases">
        <authorList>
            <consortium name="The Broad Institute Genome Sequencing Platform"/>
            <consortium name="Broad Institute Genome Sequencing Center for Infectious Disease"/>
            <person name="Ma L.-J."/>
            <person name="Dead R."/>
            <person name="Young S."/>
            <person name="Zeng Q."/>
            <person name="Koehrsen M."/>
            <person name="Alvarado L."/>
            <person name="Berlin A."/>
            <person name="Chapman S.B."/>
            <person name="Chen Z."/>
            <person name="Freedman E."/>
            <person name="Gellesch M."/>
            <person name="Goldberg J."/>
            <person name="Griggs A."/>
            <person name="Gujja S."/>
            <person name="Heilman E.R."/>
            <person name="Heiman D."/>
            <person name="Hepburn T."/>
            <person name="Howarth C."/>
            <person name="Jen D."/>
            <person name="Larson L."/>
            <person name="Mehta T."/>
            <person name="Neiman D."/>
            <person name="Pearson M."/>
            <person name="Roberts A."/>
            <person name="Saif S."/>
            <person name="Shea T."/>
            <person name="Shenoy N."/>
            <person name="Sisk P."/>
            <person name="Stolte C."/>
            <person name="Sykes S."/>
            <person name="Walk T."/>
            <person name="White J."/>
            <person name="Yandava C."/>
            <person name="Haas B."/>
            <person name="Nusbaum C."/>
            <person name="Birren B."/>
        </authorList>
    </citation>
    <scope>NUCLEOTIDE SEQUENCE</scope>
    <source>
        <strain evidence="4">R3-111a-1</strain>
    </source>
</reference>
<evidence type="ECO:0000256" key="2">
    <source>
        <dbReference type="SAM" id="MobiDB-lite"/>
    </source>
</evidence>
<proteinExistence type="predicted"/>
<reference evidence="4" key="3">
    <citation type="submission" date="2010-09" db="EMBL/GenBank/DDBJ databases">
        <title>Annotation of Gaeumannomyces graminis var. tritici R3-111a-1.</title>
        <authorList>
            <consortium name="The Broad Institute Genome Sequencing Platform"/>
            <person name="Ma L.-J."/>
            <person name="Dead R."/>
            <person name="Young S.K."/>
            <person name="Zeng Q."/>
            <person name="Gargeya S."/>
            <person name="Fitzgerald M."/>
            <person name="Haas B."/>
            <person name="Abouelleil A."/>
            <person name="Alvarado L."/>
            <person name="Arachchi H.M."/>
            <person name="Berlin A."/>
            <person name="Brown A."/>
            <person name="Chapman S.B."/>
            <person name="Chen Z."/>
            <person name="Dunbar C."/>
            <person name="Freedman E."/>
            <person name="Gearin G."/>
            <person name="Gellesch M."/>
            <person name="Goldberg J."/>
            <person name="Griggs A."/>
            <person name="Gujja S."/>
            <person name="Heiman D."/>
            <person name="Howarth C."/>
            <person name="Larson L."/>
            <person name="Lui A."/>
            <person name="MacDonald P.J.P."/>
            <person name="Mehta T."/>
            <person name="Montmayeur A."/>
            <person name="Murphy C."/>
            <person name="Neiman D."/>
            <person name="Pearson M."/>
            <person name="Priest M."/>
            <person name="Roberts A."/>
            <person name="Saif S."/>
            <person name="Shea T."/>
            <person name="Shenoy N."/>
            <person name="Sisk P."/>
            <person name="Stolte C."/>
            <person name="Sykes S."/>
            <person name="Yandava C."/>
            <person name="Wortman J."/>
            <person name="Nusbaum C."/>
            <person name="Birren B."/>
        </authorList>
    </citation>
    <scope>NUCLEOTIDE SEQUENCE</scope>
    <source>
        <strain evidence="4">R3-111a-1</strain>
    </source>
</reference>
<name>J3NG68_GAET3</name>
<dbReference type="PANTHER" id="PTHR11138">
    <property type="entry name" value="METHIONYL-TRNA FORMYLTRANSFERASE"/>
    <property type="match status" value="1"/>
</dbReference>
<dbReference type="InterPro" id="IPR002376">
    <property type="entry name" value="Formyl_transf_N"/>
</dbReference>
<gene>
    <name evidence="5" type="primary">20340719</name>
    <name evidence="4" type="ORF">GGTG_00261</name>
</gene>
<reference evidence="6" key="1">
    <citation type="submission" date="2010-07" db="EMBL/GenBank/DDBJ databases">
        <title>The genome sequence of Gaeumannomyces graminis var. tritici strain R3-111a-1.</title>
        <authorList>
            <consortium name="The Broad Institute Genome Sequencing Platform"/>
            <person name="Ma L.-J."/>
            <person name="Dead R."/>
            <person name="Young S."/>
            <person name="Zeng Q."/>
            <person name="Koehrsen M."/>
            <person name="Alvarado L."/>
            <person name="Berlin A."/>
            <person name="Chapman S.B."/>
            <person name="Chen Z."/>
            <person name="Freedman E."/>
            <person name="Gellesch M."/>
            <person name="Goldberg J."/>
            <person name="Griggs A."/>
            <person name="Gujja S."/>
            <person name="Heilman E.R."/>
            <person name="Heiman D."/>
            <person name="Hepburn T."/>
            <person name="Howarth C."/>
            <person name="Jen D."/>
            <person name="Larson L."/>
            <person name="Mehta T."/>
            <person name="Neiman D."/>
            <person name="Pearson M."/>
            <person name="Roberts A."/>
            <person name="Saif S."/>
            <person name="Shea T."/>
            <person name="Shenoy N."/>
            <person name="Sisk P."/>
            <person name="Stolte C."/>
            <person name="Sykes S."/>
            <person name="Walk T."/>
            <person name="White J."/>
            <person name="Yandava C."/>
            <person name="Haas B."/>
            <person name="Nusbaum C."/>
            <person name="Birren B."/>
        </authorList>
    </citation>
    <scope>NUCLEOTIDE SEQUENCE [LARGE SCALE GENOMIC DNA]</scope>
    <source>
        <strain evidence="6">R3-111a-1</strain>
    </source>
</reference>
<evidence type="ECO:0000256" key="1">
    <source>
        <dbReference type="ARBA" id="ARBA00012261"/>
    </source>
</evidence>
<protein>
    <recommendedName>
        <fullName evidence="1">methionyl-tRNA formyltransferase</fullName>
        <ecNumber evidence="1">2.1.2.9</ecNumber>
    </recommendedName>
</protein>
<dbReference type="eggNOG" id="KOG3082">
    <property type="taxonomic scope" value="Eukaryota"/>
</dbReference>
<organism evidence="4">
    <name type="scientific">Gaeumannomyces tritici (strain R3-111a-1)</name>
    <name type="common">Wheat and barley take-all root rot fungus</name>
    <name type="synonym">Gaeumannomyces graminis var. tritici</name>
    <dbReference type="NCBI Taxonomy" id="644352"/>
    <lineage>
        <taxon>Eukaryota</taxon>
        <taxon>Fungi</taxon>
        <taxon>Dikarya</taxon>
        <taxon>Ascomycota</taxon>
        <taxon>Pezizomycotina</taxon>
        <taxon>Sordariomycetes</taxon>
        <taxon>Sordariomycetidae</taxon>
        <taxon>Magnaporthales</taxon>
        <taxon>Magnaporthaceae</taxon>
        <taxon>Gaeumannomyces</taxon>
    </lineage>
</organism>
<dbReference type="VEuPathDB" id="FungiDB:GGTG_00261"/>
<feature type="region of interest" description="Disordered" evidence="2">
    <location>
        <begin position="310"/>
        <end position="332"/>
    </location>
</feature>
<feature type="compositionally biased region" description="Basic residues" evidence="2">
    <location>
        <begin position="507"/>
        <end position="522"/>
    </location>
</feature>
<dbReference type="InterPro" id="IPR036477">
    <property type="entry name" value="Formyl_transf_N_sf"/>
</dbReference>
<evidence type="ECO:0000313" key="6">
    <source>
        <dbReference type="Proteomes" id="UP000006039"/>
    </source>
</evidence>
<dbReference type="Proteomes" id="UP000006039">
    <property type="component" value="Unassembled WGS sequence"/>
</dbReference>
<dbReference type="RefSeq" id="XP_009216267.1">
    <property type="nucleotide sequence ID" value="XM_009218003.1"/>
</dbReference>
<dbReference type="GO" id="GO:0005739">
    <property type="term" value="C:mitochondrion"/>
    <property type="evidence" value="ECO:0007669"/>
    <property type="project" value="TreeGrafter"/>
</dbReference>
<dbReference type="Gene3D" id="3.40.50.12230">
    <property type="match status" value="1"/>
</dbReference>
<evidence type="ECO:0000313" key="4">
    <source>
        <dbReference type="EMBL" id="EJT80258.1"/>
    </source>
</evidence>
<dbReference type="GO" id="GO:0004479">
    <property type="term" value="F:methionyl-tRNA formyltransferase activity"/>
    <property type="evidence" value="ECO:0007669"/>
    <property type="project" value="UniProtKB-EC"/>
</dbReference>
<dbReference type="OrthoDB" id="10268103at2759"/>
<accession>J3NG68</accession>
<dbReference type="HOGENOM" id="CLU_420935_0_0_1"/>
<keyword evidence="6" id="KW-1185">Reference proteome</keyword>
<dbReference type="Pfam" id="PF00551">
    <property type="entry name" value="Formyl_trans_N"/>
    <property type="match status" value="1"/>
</dbReference>
<dbReference type="EnsemblFungi" id="EJT80258">
    <property type="protein sequence ID" value="EJT80258"/>
    <property type="gene ID" value="GGTG_00261"/>
</dbReference>